<dbReference type="KEGG" id="slx:SLAV_08510"/>
<dbReference type="Proteomes" id="UP000231791">
    <property type="component" value="Chromosome"/>
</dbReference>
<proteinExistence type="predicted"/>
<organism evidence="2 3">
    <name type="scientific">Streptomyces lavendulae subsp. lavendulae</name>
    <dbReference type="NCBI Taxonomy" id="58340"/>
    <lineage>
        <taxon>Bacteria</taxon>
        <taxon>Bacillati</taxon>
        <taxon>Actinomycetota</taxon>
        <taxon>Actinomycetes</taxon>
        <taxon>Kitasatosporales</taxon>
        <taxon>Streptomycetaceae</taxon>
        <taxon>Streptomyces</taxon>
    </lineage>
</organism>
<evidence type="ECO:0000313" key="2">
    <source>
        <dbReference type="EMBL" id="ATZ23573.1"/>
    </source>
</evidence>
<dbReference type="EMBL" id="CP024985">
    <property type="protein sequence ID" value="ATZ23573.1"/>
    <property type="molecule type" value="Genomic_DNA"/>
</dbReference>
<name>A0A2K8PCU7_STRLA</name>
<protein>
    <submittedName>
        <fullName evidence="2">Uncharacterized protein</fullName>
    </submittedName>
</protein>
<evidence type="ECO:0000256" key="1">
    <source>
        <dbReference type="SAM" id="MobiDB-lite"/>
    </source>
</evidence>
<dbReference type="RefSeq" id="WP_167456787.1">
    <property type="nucleotide sequence ID" value="NZ_CP024985.1"/>
</dbReference>
<accession>A0A2K8PCU7</accession>
<keyword evidence="3" id="KW-1185">Reference proteome</keyword>
<dbReference type="AlphaFoldDB" id="A0A2K8PCU7"/>
<gene>
    <name evidence="2" type="ORF">SLAV_08510</name>
</gene>
<reference evidence="2 3" key="1">
    <citation type="submission" date="2017-11" db="EMBL/GenBank/DDBJ databases">
        <title>Complete genome sequence of Streptomyces lavendulae subsp. lavendulae CCM 3239 (formerly 'Streptomyces aureofaciens CCM 3239'), the producer of the angucycline-type antibiotic auricin.</title>
        <authorList>
            <person name="Busche T."/>
            <person name="Novakova R."/>
            <person name="Al'Dilaimi A."/>
            <person name="Homerova D."/>
            <person name="Feckova L."/>
            <person name="Rezuchova B."/>
            <person name="Mingyar E."/>
            <person name="Csolleiova D."/>
            <person name="Bekeova C."/>
            <person name="Winkler A."/>
            <person name="Sevcikova B."/>
            <person name="Kalinowski J."/>
            <person name="Kormanec J."/>
            <person name="Ruckert C."/>
        </authorList>
    </citation>
    <scope>NUCLEOTIDE SEQUENCE [LARGE SCALE GENOMIC DNA]</scope>
    <source>
        <strain evidence="2 3">CCM 3239</strain>
    </source>
</reference>
<feature type="compositionally biased region" description="Low complexity" evidence="1">
    <location>
        <begin position="235"/>
        <end position="285"/>
    </location>
</feature>
<feature type="region of interest" description="Disordered" evidence="1">
    <location>
        <begin position="235"/>
        <end position="295"/>
    </location>
</feature>
<evidence type="ECO:0000313" key="3">
    <source>
        <dbReference type="Proteomes" id="UP000231791"/>
    </source>
</evidence>
<sequence>METPTALVIGQLTQYVRDLTRRLDPGAGWYGEFLRRDPGGVRACLEGVAIPPWDVLESLLGDLPGDPEGRAREAVHAAGLRAAAVAAWDAMPGGARELRLQLDEAAGQWAASEAALHSLTDRLGGTGDPGEAAALARELAWTRDDAARAAARHTDLTTRLHALPRAGVPRQRDPAPSRTWHQTPEPPLRPLPHRDPEPERQPEVVAGPEVVAEAVGRAEGRWLRGVRRAGGARYAGAPSADAVPATATPTAPLPAPRGARFAGGAVADPDPAATGQPAAATGQPAPERDPFEPAGQAPARRDFVAELLALREQGRTGEAHALLCEAAAWPAERLPALAAELARAGLSADWATLLWEAASLPPDRLAAAAAALGGAGREGDCDRLLRQGTARPAAEVAEAALVLGAAGRDREARTLLGAFVRLRTAEEAAALARRDPHWFAPRLLAEARALSGTRHRDLAHALRVAGMPAS</sequence>
<feature type="compositionally biased region" description="Basic and acidic residues" evidence="1">
    <location>
        <begin position="192"/>
        <end position="202"/>
    </location>
</feature>
<dbReference type="GeneID" id="49382778"/>
<feature type="region of interest" description="Disordered" evidence="1">
    <location>
        <begin position="162"/>
        <end position="208"/>
    </location>
</feature>